<gene>
    <name evidence="2" type="ORF">PFLUV_G00076490</name>
</gene>
<reference evidence="2 3" key="1">
    <citation type="submission" date="2019-06" db="EMBL/GenBank/DDBJ databases">
        <title>A chromosome-scale genome assembly of the European perch, Perca fluviatilis.</title>
        <authorList>
            <person name="Roques C."/>
            <person name="Zahm M."/>
            <person name="Cabau C."/>
            <person name="Klopp C."/>
            <person name="Bouchez O."/>
            <person name="Donnadieu C."/>
            <person name="Kuhl H."/>
            <person name="Gislard M."/>
            <person name="Guendouz S."/>
            <person name="Journot L."/>
            <person name="Haffray P."/>
            <person name="Bestin A."/>
            <person name="Morvezen R."/>
            <person name="Feron R."/>
            <person name="Wen M."/>
            <person name="Jouanno E."/>
            <person name="Herpin A."/>
            <person name="Schartl M."/>
            <person name="Postlethwait J."/>
            <person name="Schaerlinger B."/>
            <person name="Chardard D."/>
            <person name="Lecocq T."/>
            <person name="Poncet C."/>
            <person name="Jaffrelo L."/>
            <person name="Lampietro C."/>
            <person name="Guiguen Y."/>
        </authorList>
    </citation>
    <scope>NUCLEOTIDE SEQUENCE [LARGE SCALE GENOMIC DNA]</scope>
    <source>
        <tissue evidence="2">Blood</tissue>
    </source>
</reference>
<accession>A0A6A5FBN8</accession>
<comment type="caution">
    <text evidence="2">The sequence shown here is derived from an EMBL/GenBank/DDBJ whole genome shotgun (WGS) entry which is preliminary data.</text>
</comment>
<evidence type="ECO:0000256" key="1">
    <source>
        <dbReference type="SAM" id="MobiDB-lite"/>
    </source>
</evidence>
<proteinExistence type="predicted"/>
<dbReference type="AlphaFoldDB" id="A0A6A5FBN8"/>
<keyword evidence="3" id="KW-1185">Reference proteome</keyword>
<evidence type="ECO:0000313" key="3">
    <source>
        <dbReference type="Proteomes" id="UP000465112"/>
    </source>
</evidence>
<name>A0A6A5FBN8_PERFL</name>
<dbReference type="EMBL" id="VHII01000006">
    <property type="protein sequence ID" value="KAF1389728.1"/>
    <property type="molecule type" value="Genomic_DNA"/>
</dbReference>
<organism evidence="2 3">
    <name type="scientific">Perca fluviatilis</name>
    <name type="common">European perch</name>
    <dbReference type="NCBI Taxonomy" id="8168"/>
    <lineage>
        <taxon>Eukaryota</taxon>
        <taxon>Metazoa</taxon>
        <taxon>Chordata</taxon>
        <taxon>Craniata</taxon>
        <taxon>Vertebrata</taxon>
        <taxon>Euteleostomi</taxon>
        <taxon>Actinopterygii</taxon>
        <taxon>Neopterygii</taxon>
        <taxon>Teleostei</taxon>
        <taxon>Neoteleostei</taxon>
        <taxon>Acanthomorphata</taxon>
        <taxon>Eupercaria</taxon>
        <taxon>Perciformes</taxon>
        <taxon>Percoidei</taxon>
        <taxon>Percidae</taxon>
        <taxon>Percinae</taxon>
        <taxon>Perca</taxon>
    </lineage>
</organism>
<sequence length="99" mass="10762">MVFDPHSSAAVSVPECNQHDVYLPHTHTPSQQPAPGLDTHRSSSHVSVSLPRAVDRSPTHSSTALSAAVMDFRGSFSRFFQILHSLSDLKSDRGCSFNS</sequence>
<evidence type="ECO:0000313" key="2">
    <source>
        <dbReference type="EMBL" id="KAF1389728.1"/>
    </source>
</evidence>
<dbReference type="Proteomes" id="UP000465112">
    <property type="component" value="Chromosome 6"/>
</dbReference>
<protein>
    <submittedName>
        <fullName evidence="2">Uncharacterized protein</fullName>
    </submittedName>
</protein>
<feature type="region of interest" description="Disordered" evidence="1">
    <location>
        <begin position="20"/>
        <end position="61"/>
    </location>
</feature>